<reference evidence="3 4" key="1">
    <citation type="submission" date="2016-10" db="EMBL/GenBank/DDBJ databases">
        <authorList>
            <person name="de Groot N.N."/>
        </authorList>
    </citation>
    <scope>NUCLEOTIDE SEQUENCE [LARGE SCALE GENOMIC DNA]</scope>
    <source>
        <strain evidence="3 4">JCM 11308</strain>
    </source>
</reference>
<dbReference type="Proteomes" id="UP000199417">
    <property type="component" value="Unassembled WGS sequence"/>
</dbReference>
<dbReference type="PANTHER" id="PTHR43540:SF1">
    <property type="entry name" value="ISOCHORISMATASE HYDROLASE"/>
    <property type="match status" value="1"/>
</dbReference>
<dbReference type="Gene3D" id="3.40.50.850">
    <property type="entry name" value="Isochorismatase-like"/>
    <property type="match status" value="1"/>
</dbReference>
<dbReference type="InterPro" id="IPR050272">
    <property type="entry name" value="Isochorismatase-like_hydrls"/>
</dbReference>
<feature type="domain" description="Isochorismatase-like" evidence="2">
    <location>
        <begin position="4"/>
        <end position="163"/>
    </location>
</feature>
<dbReference type="InterPro" id="IPR036380">
    <property type="entry name" value="Isochorismatase-like_sf"/>
</dbReference>
<dbReference type="GO" id="GO:0016787">
    <property type="term" value="F:hydrolase activity"/>
    <property type="evidence" value="ECO:0007669"/>
    <property type="project" value="UniProtKB-KW"/>
</dbReference>
<dbReference type="Pfam" id="PF00857">
    <property type="entry name" value="Isochorismatase"/>
    <property type="match status" value="1"/>
</dbReference>
<organism evidence="3 4">
    <name type="scientific">Rhodococcus tukisamuensis</name>
    <dbReference type="NCBI Taxonomy" id="168276"/>
    <lineage>
        <taxon>Bacteria</taxon>
        <taxon>Bacillati</taxon>
        <taxon>Actinomycetota</taxon>
        <taxon>Actinomycetes</taxon>
        <taxon>Mycobacteriales</taxon>
        <taxon>Nocardiaceae</taxon>
        <taxon>Rhodococcus</taxon>
    </lineage>
</organism>
<dbReference type="CDD" id="cd00431">
    <property type="entry name" value="cysteine_hydrolases"/>
    <property type="match status" value="1"/>
</dbReference>
<proteinExistence type="predicted"/>
<keyword evidence="4" id="KW-1185">Reference proteome</keyword>
<sequence length="172" mass="18203">MVTTALIEIDFQHWIVALAHDRGVVDRAAFARARFRTEGAVVVCTRYVSTDPADPMRSDPSGHGASFHPRLAPDEGDLVLTKYERDVFTNPDLDTNLRLRGITDVVHTGIATEHGVALAAGSARALGYRVSVVADACAGTTAGSHRRALAALAEEGITVIRADACAGVHSST</sequence>
<dbReference type="STRING" id="168276.SAMN05444580_103349"/>
<protein>
    <submittedName>
        <fullName evidence="3">Nicotinamidase-related amidase</fullName>
    </submittedName>
</protein>
<dbReference type="RefSeq" id="WP_072846849.1">
    <property type="nucleotide sequence ID" value="NZ_FNAB01000003.1"/>
</dbReference>
<dbReference type="InterPro" id="IPR000868">
    <property type="entry name" value="Isochorismatase-like_dom"/>
</dbReference>
<evidence type="ECO:0000313" key="3">
    <source>
        <dbReference type="EMBL" id="SDD22561.1"/>
    </source>
</evidence>
<evidence type="ECO:0000313" key="4">
    <source>
        <dbReference type="Proteomes" id="UP000199417"/>
    </source>
</evidence>
<evidence type="ECO:0000256" key="1">
    <source>
        <dbReference type="ARBA" id="ARBA00022801"/>
    </source>
</evidence>
<evidence type="ECO:0000259" key="2">
    <source>
        <dbReference type="Pfam" id="PF00857"/>
    </source>
</evidence>
<name>A0A1G6T0R7_9NOCA</name>
<keyword evidence="1" id="KW-0378">Hydrolase</keyword>
<accession>A0A1G6T0R7</accession>
<dbReference type="AlphaFoldDB" id="A0A1G6T0R7"/>
<dbReference type="PANTHER" id="PTHR43540">
    <property type="entry name" value="PEROXYUREIDOACRYLATE/UREIDOACRYLATE AMIDOHYDROLASE-RELATED"/>
    <property type="match status" value="1"/>
</dbReference>
<dbReference type="EMBL" id="FNAB01000003">
    <property type="protein sequence ID" value="SDD22561.1"/>
    <property type="molecule type" value="Genomic_DNA"/>
</dbReference>
<gene>
    <name evidence="3" type="ORF">SAMN05444580_103349</name>
</gene>
<dbReference type="SUPFAM" id="SSF52499">
    <property type="entry name" value="Isochorismatase-like hydrolases"/>
    <property type="match status" value="1"/>
</dbReference>